<keyword evidence="1" id="KW-1133">Transmembrane helix</keyword>
<proteinExistence type="predicted"/>
<gene>
    <name evidence="3" type="ORF">FA15DRAFT_619484</name>
</gene>
<feature type="domain" description="DUF6532" evidence="2">
    <location>
        <begin position="279"/>
        <end position="396"/>
    </location>
</feature>
<keyword evidence="4" id="KW-1185">Reference proteome</keyword>
<dbReference type="Gene3D" id="6.10.110.10">
    <property type="match status" value="1"/>
</dbReference>
<evidence type="ECO:0000259" key="2">
    <source>
        <dbReference type="Pfam" id="PF20149"/>
    </source>
</evidence>
<dbReference type="Proteomes" id="UP000307440">
    <property type="component" value="Unassembled WGS sequence"/>
</dbReference>
<dbReference type="OrthoDB" id="3068660at2759"/>
<evidence type="ECO:0000313" key="3">
    <source>
        <dbReference type="EMBL" id="TFK24328.1"/>
    </source>
</evidence>
<name>A0A5C3L7U8_COPMA</name>
<evidence type="ECO:0000256" key="1">
    <source>
        <dbReference type="SAM" id="Phobius"/>
    </source>
</evidence>
<protein>
    <recommendedName>
        <fullName evidence="2">DUF6532 domain-containing protein</fullName>
    </recommendedName>
</protein>
<dbReference type="Pfam" id="PF20149">
    <property type="entry name" value="DUF6532"/>
    <property type="match status" value="1"/>
</dbReference>
<keyword evidence="1" id="KW-0472">Membrane</keyword>
<sequence>MNTTTSPIDRLLTWSNAQGTPLACDGANLARWFLDIERAFEVNEVPDEHQAVVALALISNEDLQGAMEERMQFVFELSSQGKSWEWKDFKEDLCKVVAAGTSEGPISIFRRNHPYLLASMSTGLVVAGGAVLAPAAGILALNTLGFTALGVEAGSIAAILQSAIYGGGTTGIFSIFQSIGATAVLPNAGGLIASASALTAGVGLGGRGSKRLSNAHLEFTSQELLIWRKSFLPAALAYLAHSDHPWSIDDTTQLALWGFYRSFDLPPDPRETDIAETMAYALMCQRVEEWRGRIGRFAREVVAHFFQSEGDLGTTETRVIYVRQGLARHFPFVYGDFENRLRIFRAKHILLTFGFMLHGISLSNTQYQTFVGGLALVVTAVQRALSLWSTGEEIPLENRDAFNDRTWVFATSKWAAVCRHLSNAQWANICREARLAYGLYGVRPRPQPEPGAGLRVPLAYDRWAGMRVDSNDE</sequence>
<feature type="transmembrane region" description="Helical" evidence="1">
    <location>
        <begin position="115"/>
        <end position="141"/>
    </location>
</feature>
<accession>A0A5C3L7U8</accession>
<evidence type="ECO:0000313" key="4">
    <source>
        <dbReference type="Proteomes" id="UP000307440"/>
    </source>
</evidence>
<reference evidence="3 4" key="1">
    <citation type="journal article" date="2019" name="Nat. Ecol. Evol.">
        <title>Megaphylogeny resolves global patterns of mushroom evolution.</title>
        <authorList>
            <person name="Varga T."/>
            <person name="Krizsan K."/>
            <person name="Foldi C."/>
            <person name="Dima B."/>
            <person name="Sanchez-Garcia M."/>
            <person name="Sanchez-Ramirez S."/>
            <person name="Szollosi G.J."/>
            <person name="Szarkandi J.G."/>
            <person name="Papp V."/>
            <person name="Albert L."/>
            <person name="Andreopoulos W."/>
            <person name="Angelini C."/>
            <person name="Antonin V."/>
            <person name="Barry K.W."/>
            <person name="Bougher N.L."/>
            <person name="Buchanan P."/>
            <person name="Buyck B."/>
            <person name="Bense V."/>
            <person name="Catcheside P."/>
            <person name="Chovatia M."/>
            <person name="Cooper J."/>
            <person name="Damon W."/>
            <person name="Desjardin D."/>
            <person name="Finy P."/>
            <person name="Geml J."/>
            <person name="Haridas S."/>
            <person name="Hughes K."/>
            <person name="Justo A."/>
            <person name="Karasinski D."/>
            <person name="Kautmanova I."/>
            <person name="Kiss B."/>
            <person name="Kocsube S."/>
            <person name="Kotiranta H."/>
            <person name="LaButti K.M."/>
            <person name="Lechner B.E."/>
            <person name="Liimatainen K."/>
            <person name="Lipzen A."/>
            <person name="Lukacs Z."/>
            <person name="Mihaltcheva S."/>
            <person name="Morgado L.N."/>
            <person name="Niskanen T."/>
            <person name="Noordeloos M.E."/>
            <person name="Ohm R.A."/>
            <person name="Ortiz-Santana B."/>
            <person name="Ovrebo C."/>
            <person name="Racz N."/>
            <person name="Riley R."/>
            <person name="Savchenko A."/>
            <person name="Shiryaev A."/>
            <person name="Soop K."/>
            <person name="Spirin V."/>
            <person name="Szebenyi C."/>
            <person name="Tomsovsky M."/>
            <person name="Tulloss R.E."/>
            <person name="Uehling J."/>
            <person name="Grigoriev I.V."/>
            <person name="Vagvolgyi C."/>
            <person name="Papp T."/>
            <person name="Martin F.M."/>
            <person name="Miettinen O."/>
            <person name="Hibbett D.S."/>
            <person name="Nagy L.G."/>
        </authorList>
    </citation>
    <scope>NUCLEOTIDE SEQUENCE [LARGE SCALE GENOMIC DNA]</scope>
    <source>
        <strain evidence="3 4">CBS 121175</strain>
    </source>
</reference>
<dbReference type="STRING" id="230819.A0A5C3L7U8"/>
<dbReference type="EMBL" id="ML210202">
    <property type="protein sequence ID" value="TFK24328.1"/>
    <property type="molecule type" value="Genomic_DNA"/>
</dbReference>
<dbReference type="InterPro" id="IPR045341">
    <property type="entry name" value="DUF6532"/>
</dbReference>
<dbReference type="AlphaFoldDB" id="A0A5C3L7U8"/>
<keyword evidence="1" id="KW-0812">Transmembrane</keyword>
<organism evidence="3 4">
    <name type="scientific">Coprinopsis marcescibilis</name>
    <name type="common">Agaric fungus</name>
    <name type="synonym">Psathyrella marcescibilis</name>
    <dbReference type="NCBI Taxonomy" id="230819"/>
    <lineage>
        <taxon>Eukaryota</taxon>
        <taxon>Fungi</taxon>
        <taxon>Dikarya</taxon>
        <taxon>Basidiomycota</taxon>
        <taxon>Agaricomycotina</taxon>
        <taxon>Agaricomycetes</taxon>
        <taxon>Agaricomycetidae</taxon>
        <taxon>Agaricales</taxon>
        <taxon>Agaricineae</taxon>
        <taxon>Psathyrellaceae</taxon>
        <taxon>Coprinopsis</taxon>
    </lineage>
</organism>
<dbReference type="InterPro" id="IPR038213">
    <property type="entry name" value="IFI6/IFI27-like_sf"/>
</dbReference>